<reference evidence="2" key="4">
    <citation type="journal article" date="2001" name="Nature">
        <title>Functional annotation of a full-length mouse cDNA collection.</title>
        <authorList>
            <consortium name="The RIKEN Genome Exploration Research Group Phase II Team and the FANTOM Consortium"/>
        </authorList>
    </citation>
    <scope>NUCLEOTIDE SEQUENCE</scope>
    <source>
        <strain evidence="2">C57BL/6J</strain>
        <tissue evidence="2">Thymus</tissue>
    </source>
</reference>
<evidence type="ECO:0000313" key="2">
    <source>
        <dbReference type="EMBL" id="BAE32171.1"/>
    </source>
</evidence>
<evidence type="ECO:0000256" key="1">
    <source>
        <dbReference type="SAM" id="MobiDB-lite"/>
    </source>
</evidence>
<dbReference type="AlphaFoldDB" id="Q3U5A8"/>
<reference evidence="2" key="7">
    <citation type="journal article" date="2005" name="Science">
        <title>The Transcriptional Landscape of the Mammalian Genome.</title>
        <authorList>
            <consortium name="The FANTOM Consortium"/>
            <consortium name="Riken Genome Exploration Research Group and Genome Science Group (Genome Network Project Core Group)"/>
        </authorList>
    </citation>
    <scope>NUCLEOTIDE SEQUENCE</scope>
    <source>
        <strain evidence="2">C57BL/6J</strain>
        <tissue evidence="2">Thymus</tissue>
    </source>
</reference>
<reference evidence="2" key="8">
    <citation type="journal article" date="2005" name="Science">
        <title>Antisense Transcription in the Mammalian Transcriptome.</title>
        <authorList>
            <consortium name="RIKEN Genome Exploration Research Group and Genome Science Group (Genome Network Project Core Group) and the FANTOM Consortium"/>
        </authorList>
    </citation>
    <scope>NUCLEOTIDE SEQUENCE</scope>
    <source>
        <strain evidence="2">C57BL/6J</strain>
        <tissue evidence="2">Thymus</tissue>
    </source>
</reference>
<accession>Q3U5A8</accession>
<reference evidence="2" key="3">
    <citation type="journal article" date="2000" name="Genome Res.">
        <title>RIKEN integrated sequence analysis (RISA) system--384-format sequencing pipeline with 384 multicapillary sequencer.</title>
        <authorList>
            <person name="Shibata K."/>
            <person name="Itoh M."/>
            <person name="Aizawa K."/>
            <person name="Nagaoka S."/>
            <person name="Sasaki N."/>
            <person name="Carninci P."/>
            <person name="Konno H."/>
            <person name="Akiyama J."/>
            <person name="Nishi K."/>
            <person name="Kitsunai T."/>
            <person name="Tashiro H."/>
            <person name="Itoh M."/>
            <person name="Sumi N."/>
            <person name="Ishii Y."/>
            <person name="Nakamura S."/>
            <person name="Hazama M."/>
            <person name="Nishine T."/>
            <person name="Harada A."/>
            <person name="Yamamoto R."/>
            <person name="Matsumoto H."/>
            <person name="Sakaguchi S."/>
            <person name="Ikegami T."/>
            <person name="Kashiwagi K."/>
            <person name="Fujiwake S."/>
            <person name="Inoue K."/>
            <person name="Togawa Y."/>
            <person name="Izawa M."/>
            <person name="Ohara E."/>
            <person name="Watahiki M."/>
            <person name="Yoneda Y."/>
            <person name="Ishikawa T."/>
            <person name="Ozawa K."/>
            <person name="Tanaka T."/>
            <person name="Matsuura S."/>
            <person name="Kawai J."/>
            <person name="Okazaki Y."/>
            <person name="Muramatsu M."/>
            <person name="Inoue Y."/>
            <person name="Kira A."/>
            <person name="Hayashizaki Y."/>
        </authorList>
    </citation>
    <scope>NUCLEOTIDE SEQUENCE</scope>
    <source>
        <strain evidence="2">C57BL/6J</strain>
        <tissue evidence="2">Thymus</tissue>
    </source>
</reference>
<reference evidence="2" key="5">
    <citation type="journal article" date="2002" name="Nature">
        <title>Analysis of the mouse transcriptome based on functional annotation of 60,770 full-length cDNAs.</title>
        <authorList>
            <consortium name="The FANTOM Consortium and the RIKEN Genome Exploration Research Group Phase I and II Team"/>
        </authorList>
    </citation>
    <scope>NUCLEOTIDE SEQUENCE</scope>
    <source>
        <strain evidence="2">C57BL/6J</strain>
        <tissue evidence="2">Thymus</tissue>
    </source>
</reference>
<dbReference type="MGI" id="MGI:2442283">
    <property type="gene designation" value="C230012O17Rik"/>
</dbReference>
<protein>
    <submittedName>
        <fullName evidence="2">Uncharacterized protein</fullName>
    </submittedName>
</protein>
<feature type="region of interest" description="Disordered" evidence="1">
    <location>
        <begin position="1"/>
        <end position="177"/>
    </location>
</feature>
<organism evidence="2">
    <name type="scientific">Mus musculus</name>
    <name type="common">Mouse</name>
    <dbReference type="NCBI Taxonomy" id="10090"/>
    <lineage>
        <taxon>Eukaryota</taxon>
        <taxon>Metazoa</taxon>
        <taxon>Chordata</taxon>
        <taxon>Craniata</taxon>
        <taxon>Vertebrata</taxon>
        <taxon>Euteleostomi</taxon>
        <taxon>Mammalia</taxon>
        <taxon>Eutheria</taxon>
        <taxon>Euarchontoglires</taxon>
        <taxon>Glires</taxon>
        <taxon>Rodentia</taxon>
        <taxon>Myomorpha</taxon>
        <taxon>Muroidea</taxon>
        <taxon>Muridae</taxon>
        <taxon>Murinae</taxon>
        <taxon>Mus</taxon>
        <taxon>Mus</taxon>
    </lineage>
</organism>
<sequence length="177" mass="18190">MLSLSLEWRAQGGKVPEGHSPPRGLLGGAPAGAPGIKEARSSAGHRVAPGSRGRAGSLSGLPAAESAASCRGVRREPRSAPPASPSDRPPARPPAQDALACQGSAHTSHKRRRGGTAGSRRPLPPGTLRTSHRSSTAPSPRRRRRPRRRRIVGASPGSASVLPAAGGSRPRFTSARS</sequence>
<name>Q3U5A8_MOUSE</name>
<reference evidence="2" key="6">
    <citation type="submission" date="2004-03" db="EMBL/GenBank/DDBJ databases">
        <authorList>
            <person name="Arakawa T."/>
            <person name="Carninci P."/>
            <person name="Fukuda S."/>
            <person name="Hashizume W."/>
            <person name="Hayashida K."/>
            <person name="Hori F."/>
            <person name="Iida J."/>
            <person name="Imamura K."/>
            <person name="Imotani K."/>
            <person name="Itoh M."/>
            <person name="Kanagawa S."/>
            <person name="Kawai J."/>
            <person name="Kojima M."/>
            <person name="Konno H."/>
            <person name="Murata M."/>
            <person name="Nakamura M."/>
            <person name="Ninomiya N."/>
            <person name="Nishiyori H."/>
            <person name="Nomura K."/>
            <person name="Ohno M."/>
            <person name="Sakazume N."/>
            <person name="Sano H."/>
            <person name="Sasaki D."/>
            <person name="Shibata K."/>
            <person name="Shiraki T."/>
            <person name="Tagami M."/>
            <person name="Tagami Y."/>
            <person name="Waki K."/>
            <person name="Watahiki A."/>
            <person name="Muramatsu M."/>
            <person name="Hayashizaki Y."/>
        </authorList>
    </citation>
    <scope>NUCLEOTIDE SEQUENCE</scope>
    <source>
        <strain evidence="2">C57BL/6J</strain>
        <tissue evidence="2">Thymus</tissue>
    </source>
</reference>
<feature type="compositionally biased region" description="Basic residues" evidence="1">
    <location>
        <begin position="140"/>
        <end position="151"/>
    </location>
</feature>
<evidence type="ECO:0000313" key="3">
    <source>
        <dbReference type="MGI" id="MGI:2442283"/>
    </source>
</evidence>
<dbReference type="AGR" id="MGI:2442283"/>
<feature type="compositionally biased region" description="Low complexity" evidence="1">
    <location>
        <begin position="48"/>
        <end position="62"/>
    </location>
</feature>
<dbReference type="EMBL" id="AK153752">
    <property type="protein sequence ID" value="BAE32171.1"/>
    <property type="molecule type" value="mRNA"/>
</dbReference>
<reference evidence="2" key="1">
    <citation type="journal article" date="1999" name="Methods Enzymol.">
        <title>High-efficiency full-length cDNA cloning.</title>
        <authorList>
            <person name="Carninci P."/>
            <person name="Hayashizaki Y."/>
        </authorList>
    </citation>
    <scope>NUCLEOTIDE SEQUENCE</scope>
    <source>
        <strain evidence="2">C57BL/6J</strain>
        <tissue evidence="2">Thymus</tissue>
    </source>
</reference>
<feature type="compositionally biased region" description="Pro residues" evidence="1">
    <location>
        <begin position="79"/>
        <end position="93"/>
    </location>
</feature>
<proteinExistence type="evidence at transcript level"/>
<gene>
    <name evidence="3" type="primary">C230012O17Rik</name>
</gene>
<reference evidence="2" key="2">
    <citation type="journal article" date="2000" name="Genome Res.">
        <title>Normalization and subtraction of cap-trapper-selected cDNAs to prepare full-length cDNA libraries for rapid discovery of new genes.</title>
        <authorList>
            <person name="Carninci P."/>
            <person name="Shibata Y."/>
            <person name="Hayatsu N."/>
            <person name="Sugahara Y."/>
            <person name="Shibata K."/>
            <person name="Itoh M."/>
            <person name="Konno H."/>
            <person name="Okazaki Y."/>
            <person name="Muramatsu M."/>
            <person name="Hayashizaki Y."/>
        </authorList>
    </citation>
    <scope>NUCLEOTIDE SEQUENCE</scope>
    <source>
        <strain evidence="2">C57BL/6J</strain>
        <tissue evidence="2">Thymus</tissue>
    </source>
</reference>